<evidence type="ECO:0000256" key="1">
    <source>
        <dbReference type="SAM" id="MobiDB-lite"/>
    </source>
</evidence>
<evidence type="ECO:0000313" key="2">
    <source>
        <dbReference type="EMBL" id="TGO45205.1"/>
    </source>
</evidence>
<evidence type="ECO:0008006" key="4">
    <source>
        <dbReference type="Google" id="ProtNLM"/>
    </source>
</evidence>
<reference evidence="2 3" key="1">
    <citation type="submission" date="2017-12" db="EMBL/GenBank/DDBJ databases">
        <title>Comparative genomics of Botrytis spp.</title>
        <authorList>
            <person name="Valero-Jimenez C.A."/>
            <person name="Tapia P."/>
            <person name="Veloso J."/>
            <person name="Silva-Moreno E."/>
            <person name="Staats M."/>
            <person name="Valdes J.H."/>
            <person name="Van Kan J.A.L."/>
        </authorList>
    </citation>
    <scope>NUCLEOTIDE SEQUENCE [LARGE SCALE GENOMIC DNA]</scope>
    <source>
        <strain evidence="2 3">MUCL2120</strain>
    </source>
</reference>
<organism evidence="2 3">
    <name type="scientific">Botryotinia narcissicola</name>
    <dbReference type="NCBI Taxonomy" id="278944"/>
    <lineage>
        <taxon>Eukaryota</taxon>
        <taxon>Fungi</taxon>
        <taxon>Dikarya</taxon>
        <taxon>Ascomycota</taxon>
        <taxon>Pezizomycotina</taxon>
        <taxon>Leotiomycetes</taxon>
        <taxon>Helotiales</taxon>
        <taxon>Sclerotiniaceae</taxon>
        <taxon>Botryotinia</taxon>
    </lineage>
</organism>
<name>A0A4Z1H8P6_9HELO</name>
<dbReference type="AlphaFoldDB" id="A0A4Z1H8P6"/>
<sequence>MLQSSLVELKVPDHPSNSAEMRKKLETTDKQDIAVVMKDGLSLPSPEMIAYEGASSLSVQSHLASEIFRDLVKGNPNESSTPAISMEYSQLDKALNRNDPQSLLYDKSFPEIKTQDKSERNIVMPPLTDIVLLLKWTKGPTNPTLLSFLPLVSISELDSLCKKAYFEMGECNTSDLIIINACLLFLLPEYCISQSKDDSVTATCRLNSLLCQKNLELDMSRLNLFMNLSLDNTKALILAVSSNIYPKFYDSADQDSQCTHSLGMAWTLISTAARLCQSLGYNQLAVRKITGSSDENAKMALFRYIWDIIWSLWIEAAQLHAWTFERLYSPRAMELSQSVRTEAMKNLAFLTLTEKSKNSKVASHFHKSFDDNATTVTDLSQLEGQFCKSGAIQHQYLGFVQHANDVVFLSLLTLIYRSIPSESSDTLSPFNQQCLEAAQAALAAHHS</sequence>
<protein>
    <recommendedName>
        <fullName evidence="4">Transcription factor domain-containing protein</fullName>
    </recommendedName>
</protein>
<dbReference type="CDD" id="cd12148">
    <property type="entry name" value="fungal_TF_MHR"/>
    <property type="match status" value="1"/>
</dbReference>
<keyword evidence="3" id="KW-1185">Reference proteome</keyword>
<dbReference type="Proteomes" id="UP000297452">
    <property type="component" value="Unassembled WGS sequence"/>
</dbReference>
<accession>A0A4Z1H8P6</accession>
<feature type="region of interest" description="Disordered" evidence="1">
    <location>
        <begin position="1"/>
        <end position="22"/>
    </location>
</feature>
<dbReference type="EMBL" id="PQXJ01000686">
    <property type="protein sequence ID" value="TGO45205.1"/>
    <property type="molecule type" value="Genomic_DNA"/>
</dbReference>
<comment type="caution">
    <text evidence="2">The sequence shown here is derived from an EMBL/GenBank/DDBJ whole genome shotgun (WGS) entry which is preliminary data.</text>
</comment>
<gene>
    <name evidence="2" type="ORF">BOTNAR_0689g00040</name>
</gene>
<dbReference type="STRING" id="278944.A0A4Z1H8P6"/>
<proteinExistence type="predicted"/>
<evidence type="ECO:0000313" key="3">
    <source>
        <dbReference type="Proteomes" id="UP000297452"/>
    </source>
</evidence>
<dbReference type="OrthoDB" id="103819at2759"/>